<dbReference type="RefSeq" id="XP_056489027.1">
    <property type="nucleotide sequence ID" value="XM_056629725.1"/>
</dbReference>
<keyword evidence="8" id="KW-1185">Reference proteome</keyword>
<dbReference type="GO" id="GO:0046872">
    <property type="term" value="F:metal ion binding"/>
    <property type="evidence" value="ECO:0007669"/>
    <property type="project" value="UniProtKB-KW"/>
</dbReference>
<keyword evidence="4" id="KW-0378">Hydrolase</keyword>
<dbReference type="GO" id="GO:0008237">
    <property type="term" value="F:metallopeptidase activity"/>
    <property type="evidence" value="ECO:0007669"/>
    <property type="project" value="UniProtKB-KW"/>
</dbReference>
<keyword evidence="5" id="KW-0862">Zinc</keyword>
<organism evidence="7 8">
    <name type="scientific">Penicillium cosmopolitanum</name>
    <dbReference type="NCBI Taxonomy" id="1131564"/>
    <lineage>
        <taxon>Eukaryota</taxon>
        <taxon>Fungi</taxon>
        <taxon>Dikarya</taxon>
        <taxon>Ascomycota</taxon>
        <taxon>Pezizomycotina</taxon>
        <taxon>Eurotiomycetes</taxon>
        <taxon>Eurotiomycetidae</taxon>
        <taxon>Eurotiales</taxon>
        <taxon>Aspergillaceae</taxon>
        <taxon>Penicillium</taxon>
    </lineage>
</organism>
<dbReference type="GO" id="GO:0006508">
    <property type="term" value="P:proteolysis"/>
    <property type="evidence" value="ECO:0007669"/>
    <property type="project" value="UniProtKB-KW"/>
</dbReference>
<comment type="caution">
    <text evidence="7">The sequence shown here is derived from an EMBL/GenBank/DDBJ whole genome shotgun (WGS) entry which is preliminary data.</text>
</comment>
<dbReference type="PANTHER" id="PTHR15910">
    <property type="entry name" value="ARCHAEMETZINCIN"/>
    <property type="match status" value="1"/>
</dbReference>
<reference evidence="7" key="2">
    <citation type="journal article" date="2023" name="IMA Fungus">
        <title>Comparative genomic study of the Penicillium genus elucidates a diverse pangenome and 15 lateral gene transfer events.</title>
        <authorList>
            <person name="Petersen C."/>
            <person name="Sorensen T."/>
            <person name="Nielsen M.R."/>
            <person name="Sondergaard T.E."/>
            <person name="Sorensen J.L."/>
            <person name="Fitzpatrick D.A."/>
            <person name="Frisvad J.C."/>
            <person name="Nielsen K.L."/>
        </authorList>
    </citation>
    <scope>NUCLEOTIDE SEQUENCE</scope>
    <source>
        <strain evidence="7">IBT 29677</strain>
    </source>
</reference>
<dbReference type="InterPro" id="IPR024079">
    <property type="entry name" value="MetalloPept_cat_dom_sf"/>
</dbReference>
<comment type="cofactor">
    <cofactor evidence="1">
        <name>Zn(2+)</name>
        <dbReference type="ChEBI" id="CHEBI:29105"/>
    </cofactor>
</comment>
<dbReference type="AlphaFoldDB" id="A0A9X0B9R5"/>
<name>A0A9X0B9R5_9EURO</name>
<gene>
    <name evidence="7" type="ORF">N7509_005088</name>
</gene>
<dbReference type="Gene3D" id="3.40.390.10">
    <property type="entry name" value="Collagenase (Catalytic Domain)"/>
    <property type="match status" value="1"/>
</dbReference>
<dbReference type="InterPro" id="IPR012962">
    <property type="entry name" value="Pept_M54_archaemetzincn"/>
</dbReference>
<dbReference type="EMBL" id="JAPZBU010000006">
    <property type="protein sequence ID" value="KAJ5396975.1"/>
    <property type="molecule type" value="Genomic_DNA"/>
</dbReference>
<dbReference type="GeneID" id="81368705"/>
<keyword evidence="2" id="KW-0645">Protease</keyword>
<evidence type="ECO:0000256" key="3">
    <source>
        <dbReference type="ARBA" id="ARBA00022723"/>
    </source>
</evidence>
<evidence type="ECO:0000313" key="8">
    <source>
        <dbReference type="Proteomes" id="UP001147747"/>
    </source>
</evidence>
<keyword evidence="6" id="KW-0482">Metalloprotease</keyword>
<evidence type="ECO:0000256" key="4">
    <source>
        <dbReference type="ARBA" id="ARBA00022801"/>
    </source>
</evidence>
<dbReference type="Proteomes" id="UP001147747">
    <property type="component" value="Unassembled WGS sequence"/>
</dbReference>
<dbReference type="OrthoDB" id="2365600at2759"/>
<dbReference type="PANTHER" id="PTHR15910:SF1">
    <property type="entry name" value="ARCHAEMETZINCIN-2"/>
    <property type="match status" value="1"/>
</dbReference>
<proteinExistence type="predicted"/>
<evidence type="ECO:0000256" key="6">
    <source>
        <dbReference type="ARBA" id="ARBA00023049"/>
    </source>
</evidence>
<keyword evidence="3" id="KW-0479">Metal-binding</keyword>
<evidence type="ECO:0000256" key="1">
    <source>
        <dbReference type="ARBA" id="ARBA00001947"/>
    </source>
</evidence>
<evidence type="ECO:0000313" key="7">
    <source>
        <dbReference type="EMBL" id="KAJ5396975.1"/>
    </source>
</evidence>
<protein>
    <submittedName>
        <fullName evidence="7">Uncharacterized protein</fullName>
    </submittedName>
</protein>
<evidence type="ECO:0000256" key="2">
    <source>
        <dbReference type="ARBA" id="ARBA00022670"/>
    </source>
</evidence>
<accession>A0A9X0B9R5</accession>
<sequence>MTVSLPSCDHASVCFSVSPSASKAPFRPRTQRERAIAIRASNPSEQKQDEDFLKDDPETFPAPLMLPGDDLASDPDAYTQSFQDWKYSKYRNSITASRKTIYVMQNPEIDSEVKFLHDWTTPLQSHRGGNDTNLKHPQPDDIRDYLAAFYHGLEVKILPSSTLRFVPWEPNLSKPKIKFLEYIGLQIGEERHRIRTRPAPDNIYKAQLDIADLLSAAEDLLPEDAFALVLLTNMDLYENEDDTFICGRAYGRRRVAIISSARYNPT</sequence>
<reference evidence="7" key="1">
    <citation type="submission" date="2022-12" db="EMBL/GenBank/DDBJ databases">
        <authorList>
            <person name="Petersen C."/>
        </authorList>
    </citation>
    <scope>NUCLEOTIDE SEQUENCE</scope>
    <source>
        <strain evidence="7">IBT 29677</strain>
    </source>
</reference>
<evidence type="ECO:0000256" key="5">
    <source>
        <dbReference type="ARBA" id="ARBA00022833"/>
    </source>
</evidence>